<name>A0A2W4WCB3_9CYAN</name>
<organism evidence="1 2">
    <name type="scientific">Leptolyngbya foveolarum</name>
    <dbReference type="NCBI Taxonomy" id="47253"/>
    <lineage>
        <taxon>Bacteria</taxon>
        <taxon>Bacillati</taxon>
        <taxon>Cyanobacteriota</taxon>
        <taxon>Cyanophyceae</taxon>
        <taxon>Leptolyngbyales</taxon>
        <taxon>Leptolyngbyaceae</taxon>
        <taxon>Leptolyngbya group</taxon>
        <taxon>Leptolyngbya</taxon>
    </lineage>
</organism>
<reference evidence="2" key="1">
    <citation type="submission" date="2018-04" db="EMBL/GenBank/DDBJ databases">
        <authorList>
            <person name="Cornet L."/>
        </authorList>
    </citation>
    <scope>NUCLEOTIDE SEQUENCE [LARGE SCALE GENOMIC DNA]</scope>
</reference>
<dbReference type="Proteomes" id="UP000249354">
    <property type="component" value="Unassembled WGS sequence"/>
</dbReference>
<evidence type="ECO:0000313" key="1">
    <source>
        <dbReference type="EMBL" id="PZO20065.1"/>
    </source>
</evidence>
<proteinExistence type="predicted"/>
<gene>
    <name evidence="1" type="ORF">DCF25_07285</name>
</gene>
<reference evidence="1 2" key="2">
    <citation type="submission" date="2018-06" db="EMBL/GenBank/DDBJ databases">
        <title>Metagenomic assembly of (sub)arctic Cyanobacteria and their associated microbiome from non-axenic cultures.</title>
        <authorList>
            <person name="Baurain D."/>
        </authorList>
    </citation>
    <scope>NUCLEOTIDE SEQUENCE [LARGE SCALE GENOMIC DNA]</scope>
    <source>
        <strain evidence="1">ULC129bin1</strain>
    </source>
</reference>
<accession>A0A2W4WCB3</accession>
<dbReference type="EMBL" id="QBMC01000034">
    <property type="protein sequence ID" value="PZO20065.1"/>
    <property type="molecule type" value="Genomic_DNA"/>
</dbReference>
<dbReference type="AlphaFoldDB" id="A0A2W4WCB3"/>
<comment type="caution">
    <text evidence="1">The sequence shown here is derived from an EMBL/GenBank/DDBJ whole genome shotgun (WGS) entry which is preliminary data.</text>
</comment>
<sequence>MTDNRRVDENGNLGESDDNGIELFRMLVNAGAKPGDDFSYDMQTGAAQISDRAFEKLKIAYPDIDWATISERVEVSPELAAEHINNYLGVDFVTRILDRITQRLDELPAEQTTWYLQQILEGVEQRTYVPLYVLLQRQLPLAKQIRLETLLRGEAAPCHLWMQDLIETAGGEANDVSFVGEDAELTQTGLALLTAVWAGEYEVIED</sequence>
<protein>
    <submittedName>
        <fullName evidence="1">Uncharacterized protein</fullName>
    </submittedName>
</protein>
<evidence type="ECO:0000313" key="2">
    <source>
        <dbReference type="Proteomes" id="UP000249354"/>
    </source>
</evidence>